<accession>A0A1B2JIX2</accession>
<dbReference type="OrthoDB" id="272141at2759"/>
<keyword evidence="10" id="KW-1185">Reference proteome</keyword>
<dbReference type="InterPro" id="IPR011009">
    <property type="entry name" value="Kinase-like_dom_sf"/>
</dbReference>
<reference evidence="9 10" key="1">
    <citation type="submission" date="2016-02" db="EMBL/GenBank/DDBJ databases">
        <title>Comparative genomic and transcriptomic foundation for Pichia pastoris.</title>
        <authorList>
            <person name="Love K.R."/>
            <person name="Shah K.A."/>
            <person name="Whittaker C.A."/>
            <person name="Wu J."/>
            <person name="Bartlett M.C."/>
            <person name="Ma D."/>
            <person name="Leeson R.L."/>
            <person name="Priest M."/>
            <person name="Young S.K."/>
            <person name="Love J.C."/>
        </authorList>
    </citation>
    <scope>NUCLEOTIDE SEQUENCE [LARGE SCALE GENOMIC DNA]</scope>
    <source>
        <strain evidence="9 10">ATCC 28485</strain>
    </source>
</reference>
<evidence type="ECO:0000256" key="2">
    <source>
        <dbReference type="ARBA" id="ARBA00006485"/>
    </source>
</evidence>
<keyword evidence="4" id="KW-0808">Transferase</keyword>
<dbReference type="GO" id="GO:0004712">
    <property type="term" value="F:protein serine/threonine/tyrosine kinase activity"/>
    <property type="evidence" value="ECO:0007669"/>
    <property type="project" value="TreeGrafter"/>
</dbReference>
<dbReference type="FunFam" id="1.10.510.10:FF:000624">
    <property type="entry name" value="Mitogen-activated protein kinase"/>
    <property type="match status" value="1"/>
</dbReference>
<dbReference type="InterPro" id="IPR039192">
    <property type="entry name" value="STKc_GSK3"/>
</dbReference>
<evidence type="ECO:0000256" key="6">
    <source>
        <dbReference type="ARBA" id="ARBA00022777"/>
    </source>
</evidence>
<dbReference type="GO" id="GO:0004674">
    <property type="term" value="F:protein serine/threonine kinase activity"/>
    <property type="evidence" value="ECO:0007669"/>
    <property type="project" value="UniProtKB-KW"/>
</dbReference>
<dbReference type="Gene3D" id="1.10.510.10">
    <property type="entry name" value="Transferase(Phosphotransferase) domain 1"/>
    <property type="match status" value="1"/>
</dbReference>
<dbReference type="SMART" id="SM00220">
    <property type="entry name" value="S_TKc"/>
    <property type="match status" value="1"/>
</dbReference>
<keyword evidence="5" id="KW-0547">Nucleotide-binding</keyword>
<evidence type="ECO:0000313" key="9">
    <source>
        <dbReference type="EMBL" id="ANZ77815.1"/>
    </source>
</evidence>
<feature type="domain" description="Protein kinase" evidence="8">
    <location>
        <begin position="26"/>
        <end position="323"/>
    </location>
</feature>
<dbReference type="GO" id="GO:0007165">
    <property type="term" value="P:signal transduction"/>
    <property type="evidence" value="ECO:0007669"/>
    <property type="project" value="TreeGrafter"/>
</dbReference>
<dbReference type="InterPro" id="IPR000719">
    <property type="entry name" value="Prot_kinase_dom"/>
</dbReference>
<dbReference type="EMBL" id="CP014587">
    <property type="protein sequence ID" value="ANZ77815.1"/>
    <property type="molecule type" value="Genomic_DNA"/>
</dbReference>
<gene>
    <name evidence="9" type="primary">MCK1</name>
    <name evidence="9" type="ORF">ATY40_BA7504495</name>
</gene>
<dbReference type="PANTHER" id="PTHR24057">
    <property type="entry name" value="GLYCOGEN SYNTHASE KINASE-3 ALPHA"/>
    <property type="match status" value="1"/>
</dbReference>
<dbReference type="AlphaFoldDB" id="A0A1B2JIX2"/>
<sequence length="371" mass="42075">MSDAQAQYLANKVYSKESDNPVPMMVKETQELGKGAFGRVVEATMEPVTSDSTPTILGPFGIKMVPFESEFKSRELEILRGTSHPNIVALKYFYNYPNKLDNNKLYQHLVMECLPSTLQAEIRLYYKNKLTLPLSHVKVYSFQLARGMNYLHSFDICHRDIKPSNILIDPSTMELKICDFGSAKKLEPNQPSVAYISSRYYRAPELIVGCQYYTPKIDIWGFGCVMSEMLLGNILFIGKDSLHQLRVIAHLLGPPSKQFLHESNPNYSGPTYSAKLFSPKVSTRFNKVFNNSPQDAIDLLMHILIYEPASRFSGSQIMAHRFFDQLRAPGFTVYPTNASQALEISNTLFNFTDYEKSISAQFLPSILPNTN</sequence>
<dbReference type="PANTHER" id="PTHR24057:SF4">
    <property type="entry name" value="PROTEIN KINASE MCK1"/>
    <property type="match status" value="1"/>
</dbReference>
<evidence type="ECO:0000256" key="7">
    <source>
        <dbReference type="ARBA" id="ARBA00022840"/>
    </source>
</evidence>
<dbReference type="PROSITE" id="PS00108">
    <property type="entry name" value="PROTEIN_KINASE_ST"/>
    <property type="match status" value="1"/>
</dbReference>
<evidence type="ECO:0000313" key="10">
    <source>
        <dbReference type="Proteomes" id="UP000094565"/>
    </source>
</evidence>
<evidence type="ECO:0000256" key="1">
    <source>
        <dbReference type="ARBA" id="ARBA00005527"/>
    </source>
</evidence>
<dbReference type="SUPFAM" id="SSF56112">
    <property type="entry name" value="Protein kinase-like (PK-like)"/>
    <property type="match status" value="1"/>
</dbReference>
<comment type="similarity">
    <text evidence="2">Belongs to the protein kinase superfamily. CMGC Ser/Thr protein kinase family. CDC2/CDKX subfamily.</text>
</comment>
<protein>
    <submittedName>
        <fullName evidence="9">BA75_04495T0</fullName>
    </submittedName>
</protein>
<dbReference type="PROSITE" id="PS50011">
    <property type="entry name" value="PROTEIN_KINASE_DOM"/>
    <property type="match status" value="1"/>
</dbReference>
<dbReference type="InterPro" id="IPR008271">
    <property type="entry name" value="Ser/Thr_kinase_AS"/>
</dbReference>
<dbReference type="Proteomes" id="UP000094565">
    <property type="component" value="Chromosome 4"/>
</dbReference>
<dbReference type="Gene3D" id="3.30.200.20">
    <property type="entry name" value="Phosphorylase Kinase, domain 1"/>
    <property type="match status" value="1"/>
</dbReference>
<organism evidence="9 10">
    <name type="scientific">Komagataella pastoris</name>
    <name type="common">Yeast</name>
    <name type="synonym">Pichia pastoris</name>
    <dbReference type="NCBI Taxonomy" id="4922"/>
    <lineage>
        <taxon>Eukaryota</taxon>
        <taxon>Fungi</taxon>
        <taxon>Dikarya</taxon>
        <taxon>Ascomycota</taxon>
        <taxon>Saccharomycotina</taxon>
        <taxon>Pichiomycetes</taxon>
        <taxon>Pichiales</taxon>
        <taxon>Pichiaceae</taxon>
        <taxon>Komagataella</taxon>
    </lineage>
</organism>
<dbReference type="InterPro" id="IPR050591">
    <property type="entry name" value="GSK-3"/>
</dbReference>
<dbReference type="GO" id="GO:0005634">
    <property type="term" value="C:nucleus"/>
    <property type="evidence" value="ECO:0007669"/>
    <property type="project" value="TreeGrafter"/>
</dbReference>
<evidence type="ECO:0000256" key="4">
    <source>
        <dbReference type="ARBA" id="ARBA00022679"/>
    </source>
</evidence>
<dbReference type="GO" id="GO:0005524">
    <property type="term" value="F:ATP binding"/>
    <property type="evidence" value="ECO:0007669"/>
    <property type="project" value="UniProtKB-KW"/>
</dbReference>
<name>A0A1B2JIX2_PICPA</name>
<keyword evidence="3" id="KW-0723">Serine/threonine-protein kinase</keyword>
<dbReference type="GO" id="GO:0005737">
    <property type="term" value="C:cytoplasm"/>
    <property type="evidence" value="ECO:0007669"/>
    <property type="project" value="TreeGrafter"/>
</dbReference>
<keyword evidence="6" id="KW-0418">Kinase</keyword>
<comment type="similarity">
    <text evidence="1">Belongs to the protein kinase superfamily. CMGC Ser/Thr protein kinase family. GSK-3 subfamily.</text>
</comment>
<evidence type="ECO:0000259" key="8">
    <source>
        <dbReference type="PROSITE" id="PS50011"/>
    </source>
</evidence>
<dbReference type="GO" id="GO:0030154">
    <property type="term" value="P:cell differentiation"/>
    <property type="evidence" value="ECO:0007669"/>
    <property type="project" value="TreeGrafter"/>
</dbReference>
<evidence type="ECO:0000256" key="3">
    <source>
        <dbReference type="ARBA" id="ARBA00022527"/>
    </source>
</evidence>
<dbReference type="Pfam" id="PF00069">
    <property type="entry name" value="Pkinase"/>
    <property type="match status" value="1"/>
</dbReference>
<dbReference type="CDD" id="cd14137">
    <property type="entry name" value="STKc_GSK3"/>
    <property type="match status" value="1"/>
</dbReference>
<keyword evidence="7" id="KW-0067">ATP-binding</keyword>
<proteinExistence type="inferred from homology"/>
<evidence type="ECO:0000256" key="5">
    <source>
        <dbReference type="ARBA" id="ARBA00022741"/>
    </source>
</evidence>